<dbReference type="InterPro" id="IPR026907">
    <property type="entry name" value="GCIP-like"/>
</dbReference>
<comment type="similarity">
    <text evidence="3">Belongs to the CCNDBP1 family.</text>
</comment>
<evidence type="ECO:0000256" key="1">
    <source>
        <dbReference type="ARBA" id="ARBA00004123"/>
    </source>
</evidence>
<dbReference type="EMBL" id="PKPP01001528">
    <property type="protein sequence ID" value="PWA81957.1"/>
    <property type="molecule type" value="Genomic_DNA"/>
</dbReference>
<comment type="subcellular location">
    <subcellularLocation>
        <location evidence="2">Cytoplasm</location>
    </subcellularLocation>
    <subcellularLocation>
        <location evidence="1">Nucleus</location>
    </subcellularLocation>
</comment>
<evidence type="ECO:0000256" key="2">
    <source>
        <dbReference type="ARBA" id="ARBA00004496"/>
    </source>
</evidence>
<feature type="compositionally biased region" description="Basic and acidic residues" evidence="7">
    <location>
        <begin position="211"/>
        <end position="220"/>
    </location>
</feature>
<feature type="domain" description="Cyclin-D1-binding protein 1-like N-terminal" evidence="8">
    <location>
        <begin position="57"/>
        <end position="200"/>
    </location>
</feature>
<evidence type="ECO:0000256" key="4">
    <source>
        <dbReference type="ARBA" id="ARBA00022490"/>
    </source>
</evidence>
<keyword evidence="4" id="KW-0963">Cytoplasm</keyword>
<dbReference type="STRING" id="35608.A0A2U1P8A0"/>
<dbReference type="OrthoDB" id="41588at2759"/>
<evidence type="ECO:0000256" key="6">
    <source>
        <dbReference type="ARBA" id="ARBA00023306"/>
    </source>
</evidence>
<dbReference type="Gene3D" id="1.20.1420.10">
    <property type="entry name" value="Talin, central domain"/>
    <property type="match status" value="1"/>
</dbReference>
<dbReference type="Pfam" id="PF20936">
    <property type="entry name" value="GCIP_C"/>
    <property type="match status" value="1"/>
</dbReference>
<protein>
    <recommendedName>
        <fullName evidence="12">Cyclin-D1-binding protein 1</fullName>
    </recommendedName>
</protein>
<evidence type="ECO:0000313" key="11">
    <source>
        <dbReference type="Proteomes" id="UP000245207"/>
    </source>
</evidence>
<keyword evidence="5" id="KW-0539">Nucleus</keyword>
<dbReference type="Proteomes" id="UP000245207">
    <property type="component" value="Unassembled WGS sequence"/>
</dbReference>
<evidence type="ECO:0008006" key="12">
    <source>
        <dbReference type="Google" id="ProtNLM"/>
    </source>
</evidence>
<dbReference type="Gene3D" id="1.20.1410.10">
    <property type="entry name" value="I/LWEQ domain"/>
    <property type="match status" value="1"/>
</dbReference>
<dbReference type="PANTHER" id="PTHR15492">
    <property type="entry name" value="CYCLIN D1-BINDING PROTEIN 1"/>
    <property type="match status" value="1"/>
</dbReference>
<evidence type="ECO:0000256" key="3">
    <source>
        <dbReference type="ARBA" id="ARBA00008940"/>
    </source>
</evidence>
<reference evidence="10 11" key="1">
    <citation type="journal article" date="2018" name="Mol. Plant">
        <title>The genome of Artemisia annua provides insight into the evolution of Asteraceae family and artemisinin biosynthesis.</title>
        <authorList>
            <person name="Shen Q."/>
            <person name="Zhang L."/>
            <person name="Liao Z."/>
            <person name="Wang S."/>
            <person name="Yan T."/>
            <person name="Shi P."/>
            <person name="Liu M."/>
            <person name="Fu X."/>
            <person name="Pan Q."/>
            <person name="Wang Y."/>
            <person name="Lv Z."/>
            <person name="Lu X."/>
            <person name="Zhang F."/>
            <person name="Jiang W."/>
            <person name="Ma Y."/>
            <person name="Chen M."/>
            <person name="Hao X."/>
            <person name="Li L."/>
            <person name="Tang Y."/>
            <person name="Lv G."/>
            <person name="Zhou Y."/>
            <person name="Sun X."/>
            <person name="Brodelius P.E."/>
            <person name="Rose J.K.C."/>
            <person name="Tang K."/>
        </authorList>
    </citation>
    <scope>NUCLEOTIDE SEQUENCE [LARGE SCALE GENOMIC DNA]</scope>
    <source>
        <strain evidence="11">cv. Huhao1</strain>
        <tissue evidence="10">Leaf</tissue>
    </source>
</reference>
<evidence type="ECO:0000259" key="8">
    <source>
        <dbReference type="Pfam" id="PF13324"/>
    </source>
</evidence>
<dbReference type="PANTHER" id="PTHR15492:SF1">
    <property type="entry name" value="CYCLIN-D1-BINDING PROTEIN 1"/>
    <property type="match status" value="1"/>
</dbReference>
<dbReference type="GO" id="GO:0005634">
    <property type="term" value="C:nucleus"/>
    <property type="evidence" value="ECO:0007669"/>
    <property type="project" value="UniProtKB-SubCell"/>
</dbReference>
<keyword evidence="6" id="KW-0131">Cell cycle</keyword>
<dbReference type="Pfam" id="PF13324">
    <property type="entry name" value="GCIP_N"/>
    <property type="match status" value="1"/>
</dbReference>
<dbReference type="InterPro" id="IPR049318">
    <property type="entry name" value="GCIP_C"/>
</dbReference>
<keyword evidence="11" id="KW-1185">Reference proteome</keyword>
<evidence type="ECO:0000313" key="10">
    <source>
        <dbReference type="EMBL" id="PWA81957.1"/>
    </source>
</evidence>
<feature type="region of interest" description="Disordered" evidence="7">
    <location>
        <begin position="196"/>
        <end position="231"/>
    </location>
</feature>
<evidence type="ECO:0000256" key="5">
    <source>
        <dbReference type="ARBA" id="ARBA00023242"/>
    </source>
</evidence>
<feature type="domain" description="Cyclin-D1-binding protein 1-like C-terminal" evidence="9">
    <location>
        <begin position="221"/>
        <end position="325"/>
    </location>
</feature>
<evidence type="ECO:0000256" key="7">
    <source>
        <dbReference type="SAM" id="MobiDB-lite"/>
    </source>
</evidence>
<gene>
    <name evidence="10" type="ORF">CTI12_AA102370</name>
</gene>
<dbReference type="AlphaFoldDB" id="A0A2U1P8A0"/>
<evidence type="ECO:0000259" key="9">
    <source>
        <dbReference type="Pfam" id="PF20936"/>
    </source>
</evidence>
<accession>A0A2U1P8A0</accession>
<sequence length="375" mass="40550">MSAPKPPKAVPGKDRREEMEKEKLNMLLIKHLNTIHETFQVLDHSPPSTLKKGSWDDVIKLGEHIYKQATTVGMLWTGDGPNAKALEETLETYSNLLQGFLLLSHGCMIGAGTTLSTCIHSAVKQVIDSSFMLLKESIASYGNSSKAHKLSIPQIVGTVWEACSALKKIPGTNVTAIGRAMTQIAVSIKDVHREMKELKPTSEEAANPDNEVSKPDHDSDNSSEGDLGSDLSPEEMKIAELATEVVSCTLTAIKEVIRSISGLLKNPQTQNESNETVNSLEKLLTICQSMGLQVDEIGACLYPPQEVSAIRTASEKMVSLVGEMQAELEKIKGSSDDFSHSSKGLISSLEQLESALGCSSDDELVSEMENLAVDA</sequence>
<name>A0A2U1P8A0_ARTAN</name>
<dbReference type="GO" id="GO:0005737">
    <property type="term" value="C:cytoplasm"/>
    <property type="evidence" value="ECO:0007669"/>
    <property type="project" value="UniProtKB-SubCell"/>
</dbReference>
<organism evidence="10 11">
    <name type="scientific">Artemisia annua</name>
    <name type="common">Sweet wormwood</name>
    <dbReference type="NCBI Taxonomy" id="35608"/>
    <lineage>
        <taxon>Eukaryota</taxon>
        <taxon>Viridiplantae</taxon>
        <taxon>Streptophyta</taxon>
        <taxon>Embryophyta</taxon>
        <taxon>Tracheophyta</taxon>
        <taxon>Spermatophyta</taxon>
        <taxon>Magnoliopsida</taxon>
        <taxon>eudicotyledons</taxon>
        <taxon>Gunneridae</taxon>
        <taxon>Pentapetalae</taxon>
        <taxon>asterids</taxon>
        <taxon>campanulids</taxon>
        <taxon>Asterales</taxon>
        <taxon>Asteraceae</taxon>
        <taxon>Asteroideae</taxon>
        <taxon>Anthemideae</taxon>
        <taxon>Artemisiinae</taxon>
        <taxon>Artemisia</taxon>
    </lineage>
</organism>
<comment type="caution">
    <text evidence="10">The sequence shown here is derived from an EMBL/GenBank/DDBJ whole genome shotgun (WGS) entry which is preliminary data.</text>
</comment>
<dbReference type="InterPro" id="IPR049317">
    <property type="entry name" value="GCIP-like_N"/>
</dbReference>
<proteinExistence type="inferred from homology"/>